<keyword evidence="2" id="KW-1185">Reference proteome</keyword>
<protein>
    <submittedName>
        <fullName evidence="1">Uncharacterized protein</fullName>
    </submittedName>
</protein>
<sequence length="92" mass="10020">MSNLRVRHYSSVEEPSTCHIRTYFLDGGQHSCSALPLKGRAERSPCPDALPGKGLTFVFGTLPQEESRAQFPDGGRTFVLDTPLGGRAECNP</sequence>
<gene>
    <name evidence="1" type="ORF">CCAM_LOCUS26230</name>
</gene>
<name>A0A484M7S7_9ASTE</name>
<dbReference type="AlphaFoldDB" id="A0A484M7S7"/>
<dbReference type="EMBL" id="OOIL02002743">
    <property type="protein sequence ID" value="VFQ84454.1"/>
    <property type="molecule type" value="Genomic_DNA"/>
</dbReference>
<dbReference type="Proteomes" id="UP000595140">
    <property type="component" value="Unassembled WGS sequence"/>
</dbReference>
<proteinExistence type="predicted"/>
<reference evidence="1 2" key="1">
    <citation type="submission" date="2018-04" db="EMBL/GenBank/DDBJ databases">
        <authorList>
            <person name="Vogel A."/>
        </authorList>
    </citation>
    <scope>NUCLEOTIDE SEQUENCE [LARGE SCALE GENOMIC DNA]</scope>
</reference>
<evidence type="ECO:0000313" key="1">
    <source>
        <dbReference type="EMBL" id="VFQ84454.1"/>
    </source>
</evidence>
<evidence type="ECO:0000313" key="2">
    <source>
        <dbReference type="Proteomes" id="UP000595140"/>
    </source>
</evidence>
<organism evidence="1 2">
    <name type="scientific">Cuscuta campestris</name>
    <dbReference type="NCBI Taxonomy" id="132261"/>
    <lineage>
        <taxon>Eukaryota</taxon>
        <taxon>Viridiplantae</taxon>
        <taxon>Streptophyta</taxon>
        <taxon>Embryophyta</taxon>
        <taxon>Tracheophyta</taxon>
        <taxon>Spermatophyta</taxon>
        <taxon>Magnoliopsida</taxon>
        <taxon>eudicotyledons</taxon>
        <taxon>Gunneridae</taxon>
        <taxon>Pentapetalae</taxon>
        <taxon>asterids</taxon>
        <taxon>lamiids</taxon>
        <taxon>Solanales</taxon>
        <taxon>Convolvulaceae</taxon>
        <taxon>Cuscuteae</taxon>
        <taxon>Cuscuta</taxon>
        <taxon>Cuscuta subgen. Grammica</taxon>
        <taxon>Cuscuta sect. Cleistogrammica</taxon>
    </lineage>
</organism>
<accession>A0A484M7S7</accession>